<proteinExistence type="predicted"/>
<dbReference type="AlphaFoldDB" id="A0A0G0I200"/>
<name>A0A0G0I200_9BACT</name>
<evidence type="ECO:0000313" key="1">
    <source>
        <dbReference type="EMBL" id="KKQ44970.1"/>
    </source>
</evidence>
<protein>
    <submittedName>
        <fullName evidence="1">Uncharacterized protein</fullName>
    </submittedName>
</protein>
<accession>A0A0G0I200</accession>
<dbReference type="Proteomes" id="UP000034603">
    <property type="component" value="Unassembled WGS sequence"/>
</dbReference>
<evidence type="ECO:0000313" key="2">
    <source>
        <dbReference type="Proteomes" id="UP000034603"/>
    </source>
</evidence>
<reference evidence="1 2" key="1">
    <citation type="journal article" date="2015" name="Nature">
        <title>rRNA introns, odd ribosomes, and small enigmatic genomes across a large radiation of phyla.</title>
        <authorList>
            <person name="Brown C.T."/>
            <person name="Hug L.A."/>
            <person name="Thomas B.C."/>
            <person name="Sharon I."/>
            <person name="Castelle C.J."/>
            <person name="Singh A."/>
            <person name="Wilkins M.J."/>
            <person name="Williams K.H."/>
            <person name="Banfield J.F."/>
        </authorList>
    </citation>
    <scope>NUCLEOTIDE SEQUENCE [LARGE SCALE GENOMIC DNA]</scope>
</reference>
<comment type="caution">
    <text evidence="1">The sequence shown here is derived from an EMBL/GenBank/DDBJ whole genome shotgun (WGS) entry which is preliminary data.</text>
</comment>
<sequence>MKKQPAVLLILLAFVLVVGTLVYLKYSSRQDKVIFNPQTTGSPVSKLKMYKSLELDFSTQLPTSYIVDVKFTHLDLKNTTGSIGVDRNAHTFASLKEYLADVDDRDQLPSVNIIKEFLVNKHQVVVRDELRGGVKVRMYYIFTNDWVYVFSTESESLYSDLDQIAQSFQYTPN</sequence>
<organism evidence="1 2">
    <name type="scientific">Candidatus Woesebacteria bacterium GW2011_GWA1_37_8</name>
    <dbReference type="NCBI Taxonomy" id="1618546"/>
    <lineage>
        <taxon>Bacteria</taxon>
        <taxon>Candidatus Woeseibacteriota</taxon>
    </lineage>
</organism>
<dbReference type="EMBL" id="LBTR01000019">
    <property type="protein sequence ID" value="KKQ44970.1"/>
    <property type="molecule type" value="Genomic_DNA"/>
</dbReference>
<gene>
    <name evidence="1" type="ORF">US62_C0019G0002</name>
</gene>